<name>A0A5S4YJK3_9BRAD</name>
<dbReference type="RefSeq" id="WP_148741699.1">
    <property type="nucleotide sequence ID" value="NZ_VSTH01000078.1"/>
</dbReference>
<proteinExistence type="predicted"/>
<dbReference type="PANTHER" id="PTHR36509">
    <property type="entry name" value="BLL3101 PROTEIN"/>
    <property type="match status" value="1"/>
</dbReference>
<keyword evidence="4" id="KW-1185">Reference proteome</keyword>
<evidence type="ECO:0000259" key="2">
    <source>
        <dbReference type="Pfam" id="PF06863"/>
    </source>
</evidence>
<dbReference type="Pfam" id="PF06742">
    <property type="entry name" value="DUF1214"/>
    <property type="match status" value="1"/>
</dbReference>
<reference evidence="3 4" key="1">
    <citation type="submission" date="2019-08" db="EMBL/GenBank/DDBJ databases">
        <title>Bradyrhizobium hipponensis sp. nov., a rhizobium isolated from a Lupinus angustifolius root nodule in Tunisia.</title>
        <authorList>
            <person name="Off K."/>
            <person name="Rejili M."/>
            <person name="Mars M."/>
            <person name="Brachmann A."/>
            <person name="Marin M."/>
        </authorList>
    </citation>
    <scope>NUCLEOTIDE SEQUENCE [LARGE SCALE GENOMIC DNA]</scope>
    <source>
        <strain evidence="4">aSej3</strain>
    </source>
</reference>
<evidence type="ECO:0000313" key="4">
    <source>
        <dbReference type="Proteomes" id="UP000324797"/>
    </source>
</evidence>
<sequence length="502" mass="55256">MNIADNQWMKSISLRRRDLGLGALALGAAATLPRSSAAESRADKLGQFLKGELGDLRDLKDDVKEEVAYLLGMECYVYGFPLVLMDVTNGVVTATSKSGEYKAPFNQFGRMRGYVSPDFKDVVRISVSTVWSFAMLDLDKEPMIASHPDTKGRYIVLQLMNMWTDEFASIGSRTTGSGAGKFLIAGPKWNGTAPSDIKDVYRCPTRFAWLLVQMSAAGPQDFPEIHALQDQLLITPLSAWGKPYTPPSDVRVDPAVDLTASPYDQVRLMTGEMFFKRLATLLKDNPPYPADTGILEKLKKFGIEPGKEFDTSKLDPAILKGLNAAPSEVWLKFQTAPYDTPAVNGWLNMLNLGRYGTDYNTRALIAWLGLGALTSDDCVYPSAFVDGDGKALDGAAKYVLHFGKDEFPPSASGVWSVSPYRENFYVRNSINRYGILSGMPLKYNADGSLDIYIQATTPGADKESNWLPCPPSLPFNLTIRAYQPSKPFLDGSYKIPPVKRVG</sequence>
<dbReference type="Gene3D" id="1.10.3360.10">
    <property type="entry name" value="VPA0735-like domain"/>
    <property type="match status" value="1"/>
</dbReference>
<dbReference type="Gene3D" id="2.60.120.600">
    <property type="entry name" value="Domain of unknown function DUF1214, C-terminal domain"/>
    <property type="match status" value="1"/>
</dbReference>
<accession>A0A5S4YJK3</accession>
<dbReference type="InterPro" id="IPR010679">
    <property type="entry name" value="DUF1254"/>
</dbReference>
<dbReference type="InterPro" id="IPR037050">
    <property type="entry name" value="DUF1254_sf"/>
</dbReference>
<dbReference type="AlphaFoldDB" id="A0A5S4YJK3"/>
<dbReference type="PANTHER" id="PTHR36509:SF2">
    <property type="entry name" value="BLL3101 PROTEIN"/>
    <property type="match status" value="1"/>
</dbReference>
<protein>
    <submittedName>
        <fullName evidence="3">DUF1254 domain-containing protein</fullName>
    </submittedName>
</protein>
<dbReference type="Proteomes" id="UP000324797">
    <property type="component" value="Unassembled WGS sequence"/>
</dbReference>
<dbReference type="EMBL" id="VSTH01000078">
    <property type="protein sequence ID" value="TYO64288.1"/>
    <property type="molecule type" value="Genomic_DNA"/>
</dbReference>
<gene>
    <name evidence="3" type="ORF">FXV83_23295</name>
</gene>
<comment type="caution">
    <text evidence="3">The sequence shown here is derived from an EMBL/GenBank/DDBJ whole genome shotgun (WGS) entry which is preliminary data.</text>
</comment>
<dbReference type="SUPFAM" id="SSF160935">
    <property type="entry name" value="VPA0735-like"/>
    <property type="match status" value="1"/>
</dbReference>
<evidence type="ECO:0000313" key="3">
    <source>
        <dbReference type="EMBL" id="TYO64288.1"/>
    </source>
</evidence>
<evidence type="ECO:0000259" key="1">
    <source>
        <dbReference type="Pfam" id="PF06742"/>
    </source>
</evidence>
<organism evidence="3 4">
    <name type="scientific">Bradyrhizobium hipponense</name>
    <dbReference type="NCBI Taxonomy" id="2605638"/>
    <lineage>
        <taxon>Bacteria</taxon>
        <taxon>Pseudomonadati</taxon>
        <taxon>Pseudomonadota</taxon>
        <taxon>Alphaproteobacteria</taxon>
        <taxon>Hyphomicrobiales</taxon>
        <taxon>Nitrobacteraceae</taxon>
        <taxon>Bradyrhizobium</taxon>
    </lineage>
</organism>
<feature type="domain" description="DUF1254" evidence="2">
    <location>
        <begin position="105"/>
        <end position="236"/>
    </location>
</feature>
<dbReference type="Gene3D" id="2.60.40.1610">
    <property type="entry name" value="Domain of unknown function DUF1254"/>
    <property type="match status" value="1"/>
</dbReference>
<dbReference type="Pfam" id="PF06863">
    <property type="entry name" value="DUF1254"/>
    <property type="match status" value="1"/>
</dbReference>
<dbReference type="InterPro" id="IPR037049">
    <property type="entry name" value="DUF1214_C_sf"/>
</dbReference>
<dbReference type="InterPro" id="IPR010621">
    <property type="entry name" value="DUF1214"/>
</dbReference>
<feature type="domain" description="DUF1214" evidence="1">
    <location>
        <begin position="379"/>
        <end position="485"/>
    </location>
</feature>